<keyword evidence="4" id="KW-0560">Oxidoreductase</keyword>
<feature type="domain" description="Plastocyanin-like" evidence="10">
    <location>
        <begin position="50"/>
        <end position="161"/>
    </location>
</feature>
<dbReference type="CDD" id="cd13850">
    <property type="entry name" value="CuRO_1_Abr2_like"/>
    <property type="match status" value="1"/>
</dbReference>
<evidence type="ECO:0000256" key="5">
    <source>
        <dbReference type="ARBA" id="ARBA00023008"/>
    </source>
</evidence>
<dbReference type="InterPro" id="IPR045087">
    <property type="entry name" value="Cu-oxidase_fam"/>
</dbReference>
<evidence type="ECO:0000313" key="12">
    <source>
        <dbReference type="Proteomes" id="UP001600888"/>
    </source>
</evidence>
<reference evidence="11 12" key="1">
    <citation type="submission" date="2024-03" db="EMBL/GenBank/DDBJ databases">
        <title>A high-quality draft genome sequence of Diaporthe vaccinii, a causative agent of upright dieback and viscid rot disease in cranberry plants.</title>
        <authorList>
            <person name="Sarrasin M."/>
            <person name="Lang B.F."/>
            <person name="Burger G."/>
        </authorList>
    </citation>
    <scope>NUCLEOTIDE SEQUENCE [LARGE SCALE GENOMIC DNA]</scope>
    <source>
        <strain evidence="11 12">IS7</strain>
    </source>
</reference>
<evidence type="ECO:0000259" key="10">
    <source>
        <dbReference type="Pfam" id="PF07732"/>
    </source>
</evidence>
<dbReference type="Proteomes" id="UP001600888">
    <property type="component" value="Unassembled WGS sequence"/>
</dbReference>
<feature type="domain" description="Plastocyanin-like" evidence="8">
    <location>
        <begin position="193"/>
        <end position="376"/>
    </location>
</feature>
<keyword evidence="5" id="KW-0186">Copper</keyword>
<dbReference type="InterPro" id="IPR008972">
    <property type="entry name" value="Cupredoxin"/>
</dbReference>
<evidence type="ECO:0000256" key="6">
    <source>
        <dbReference type="ARBA" id="ARBA00023180"/>
    </source>
</evidence>
<evidence type="ECO:0000256" key="1">
    <source>
        <dbReference type="ARBA" id="ARBA00010609"/>
    </source>
</evidence>
<evidence type="ECO:0000256" key="4">
    <source>
        <dbReference type="ARBA" id="ARBA00023002"/>
    </source>
</evidence>
<organism evidence="11 12">
    <name type="scientific">Diaporthe vaccinii</name>
    <dbReference type="NCBI Taxonomy" id="105482"/>
    <lineage>
        <taxon>Eukaryota</taxon>
        <taxon>Fungi</taxon>
        <taxon>Dikarya</taxon>
        <taxon>Ascomycota</taxon>
        <taxon>Pezizomycotina</taxon>
        <taxon>Sordariomycetes</taxon>
        <taxon>Sordariomycetidae</taxon>
        <taxon>Diaporthales</taxon>
        <taxon>Diaporthaceae</taxon>
        <taxon>Diaporthe</taxon>
        <taxon>Diaporthe eres species complex</taxon>
    </lineage>
</organism>
<evidence type="ECO:0000259" key="8">
    <source>
        <dbReference type="Pfam" id="PF00394"/>
    </source>
</evidence>
<name>A0ABR4DQQ5_9PEZI</name>
<dbReference type="PROSITE" id="PS00080">
    <property type="entry name" value="MULTICOPPER_OXIDASE2"/>
    <property type="match status" value="1"/>
</dbReference>
<dbReference type="InterPro" id="IPR002355">
    <property type="entry name" value="Cu_oxidase_Cu_BS"/>
</dbReference>
<dbReference type="Gene3D" id="2.60.40.420">
    <property type="entry name" value="Cupredoxins - blue copper proteins"/>
    <property type="match status" value="3"/>
</dbReference>
<proteinExistence type="inferred from homology"/>
<dbReference type="InterPro" id="IPR011707">
    <property type="entry name" value="Cu-oxidase-like_N"/>
</dbReference>
<comment type="similarity">
    <text evidence="1">Belongs to the multicopper oxidase family.</text>
</comment>
<evidence type="ECO:0000256" key="3">
    <source>
        <dbReference type="ARBA" id="ARBA00022729"/>
    </source>
</evidence>
<dbReference type="Pfam" id="PF00394">
    <property type="entry name" value="Cu-oxidase"/>
    <property type="match status" value="1"/>
</dbReference>
<dbReference type="InterPro" id="IPR011706">
    <property type="entry name" value="Cu-oxidase_C"/>
</dbReference>
<dbReference type="EMBL" id="JBAWTH010000245">
    <property type="protein sequence ID" value="KAL2272370.1"/>
    <property type="molecule type" value="Genomic_DNA"/>
</dbReference>
<evidence type="ECO:0008006" key="13">
    <source>
        <dbReference type="Google" id="ProtNLM"/>
    </source>
</evidence>
<dbReference type="InterPro" id="IPR001117">
    <property type="entry name" value="Cu-oxidase_2nd"/>
</dbReference>
<dbReference type="CDD" id="cd13898">
    <property type="entry name" value="CuRO_3_Abr2_like"/>
    <property type="match status" value="1"/>
</dbReference>
<keyword evidence="12" id="KW-1185">Reference proteome</keyword>
<accession>A0ABR4DQQ5</accession>
<feature type="domain" description="Plastocyanin-like" evidence="9">
    <location>
        <begin position="464"/>
        <end position="607"/>
    </location>
</feature>
<keyword evidence="6" id="KW-0325">Glycoprotein</keyword>
<sequence>MHALSILFRLFWGLASSNYQLPISSLGPVGSPDRQSLATRDPVRFEVHISSGQVDVLGTGAREAILVNGSFIGPTLRLSHGDDVEFVVRNYLLEDTTIHFHGIDQRGTPWSDGVPGLTQVPIRPGASYSYKWVAAESGAYLYHAHSKGQLMDGLYGAIVVGQLPGSTTPFHLISGDEAEQRAMVSAESHMQPLLISDWSQYKFDEFYHIEAAANFDLACTDSIIINGMGSQYCLDEDSLDEMTNPIILQMLKDLGEDHMTAKGCVPPISALQGDFDVDVSKLPLNSVRGCNASPRAAANYTFDVDPESGWAALTFMNVGGLYPLQISIDNHDLHVFAVDGQYVHPVVTDRVYVGNGNRLSVLVKLDQEPARYTLRVANDLLNQILGGFAEMTYAGATGLPSYPKPKMNYAGQPLIENMRSFKPEESHPYPAQGPASNPDRTFKLLLRKPGRPYGAYEWSLSGHDVYNMTAEETDPPLLFRKPSDFPDSELIIQTKLGEWIDIILETEGPFAQSHPVHKHGNKVFFLGSGLGRFPWNSVDEAVRHLPPGSFNLENPSYQDTFTTPDIVGESPAVWTVIRYKVEVPGAWLVHCHVQTHLAGGMGMVIIDGVDAFPKVPIEYREWNGFLPPV</sequence>
<gene>
    <name evidence="11" type="ORF">FJTKL_06763</name>
</gene>
<dbReference type="Pfam" id="PF07731">
    <property type="entry name" value="Cu-oxidase_2"/>
    <property type="match status" value="1"/>
</dbReference>
<keyword evidence="3 7" id="KW-0732">Signal</keyword>
<dbReference type="InterPro" id="IPR033138">
    <property type="entry name" value="Cu_oxidase_CS"/>
</dbReference>
<evidence type="ECO:0000259" key="9">
    <source>
        <dbReference type="Pfam" id="PF07731"/>
    </source>
</evidence>
<evidence type="ECO:0000256" key="2">
    <source>
        <dbReference type="ARBA" id="ARBA00022723"/>
    </source>
</evidence>
<protein>
    <recommendedName>
        <fullName evidence="13">Multicopper oxidase</fullName>
    </recommendedName>
</protein>
<dbReference type="PANTHER" id="PTHR11709">
    <property type="entry name" value="MULTI-COPPER OXIDASE"/>
    <property type="match status" value="1"/>
</dbReference>
<dbReference type="Pfam" id="PF07732">
    <property type="entry name" value="Cu-oxidase_3"/>
    <property type="match status" value="1"/>
</dbReference>
<feature type="signal peptide" evidence="7">
    <location>
        <begin position="1"/>
        <end position="17"/>
    </location>
</feature>
<dbReference type="SUPFAM" id="SSF49503">
    <property type="entry name" value="Cupredoxins"/>
    <property type="match status" value="3"/>
</dbReference>
<dbReference type="PROSITE" id="PS00079">
    <property type="entry name" value="MULTICOPPER_OXIDASE1"/>
    <property type="match status" value="1"/>
</dbReference>
<evidence type="ECO:0000256" key="7">
    <source>
        <dbReference type="SAM" id="SignalP"/>
    </source>
</evidence>
<evidence type="ECO:0000313" key="11">
    <source>
        <dbReference type="EMBL" id="KAL2272370.1"/>
    </source>
</evidence>
<dbReference type="PANTHER" id="PTHR11709:SF488">
    <property type="entry name" value="LACCASE-RELATED"/>
    <property type="match status" value="1"/>
</dbReference>
<keyword evidence="2" id="KW-0479">Metal-binding</keyword>
<feature type="chain" id="PRO_5045798714" description="Multicopper oxidase" evidence="7">
    <location>
        <begin position="18"/>
        <end position="629"/>
    </location>
</feature>
<comment type="caution">
    <text evidence="11">The sequence shown here is derived from an EMBL/GenBank/DDBJ whole genome shotgun (WGS) entry which is preliminary data.</text>
</comment>